<feature type="transmembrane region" description="Helical" evidence="6">
    <location>
        <begin position="112"/>
        <end position="131"/>
    </location>
</feature>
<dbReference type="GO" id="GO:0016020">
    <property type="term" value="C:membrane"/>
    <property type="evidence" value="ECO:0007669"/>
    <property type="project" value="UniProtKB-SubCell"/>
</dbReference>
<feature type="transmembrane region" description="Helical" evidence="6">
    <location>
        <begin position="56"/>
        <end position="74"/>
    </location>
</feature>
<sequence length="238" mass="25788">MYQNYNDISYAESPFGTLNQYMTKTFGWMFAGLLVTFATGIATVVSGLIVPLVTTGLIYAAIIGELVLVFVLSGRITKIQPSTATGLFFLYAVLNGMNLSTIFLVYDLGSLVLAFLVGAVYFGVMAVYGAATQKDLTGWGPKLLGGLIAMLVCSLVGSFFSLFGMSFGVLDLVLCAVGLLIFMGLTAYDTQMLKHHYAYFGGDAAMLHKASIIGALNLYLDFINIFLYILRMVGRRND</sequence>
<evidence type="ECO:0000313" key="8">
    <source>
        <dbReference type="Proteomes" id="UP000782880"/>
    </source>
</evidence>
<protein>
    <submittedName>
        <fullName evidence="7">Bax inhibitor-1/YccA family protein</fullName>
    </submittedName>
</protein>
<comment type="similarity">
    <text evidence="2 6">Belongs to the BI1 family.</text>
</comment>
<feature type="transmembrane region" description="Helical" evidence="6">
    <location>
        <begin position="169"/>
        <end position="189"/>
    </location>
</feature>
<feature type="transmembrane region" description="Helical" evidence="6">
    <location>
        <begin position="143"/>
        <end position="163"/>
    </location>
</feature>
<dbReference type="InterPro" id="IPR006214">
    <property type="entry name" value="Bax_inhibitor_1-related"/>
</dbReference>
<name>A0A921IKS9_9FIRM</name>
<evidence type="ECO:0000313" key="7">
    <source>
        <dbReference type="EMBL" id="HJG28563.1"/>
    </source>
</evidence>
<dbReference type="PANTHER" id="PTHR23291">
    <property type="entry name" value="BAX INHIBITOR-RELATED"/>
    <property type="match status" value="1"/>
</dbReference>
<evidence type="ECO:0000256" key="6">
    <source>
        <dbReference type="RuleBase" id="RU004379"/>
    </source>
</evidence>
<feature type="transmembrane region" description="Helical" evidence="6">
    <location>
        <begin position="210"/>
        <end position="230"/>
    </location>
</feature>
<accession>A0A921IKS9</accession>
<keyword evidence="4 6" id="KW-1133">Transmembrane helix</keyword>
<keyword evidence="5 6" id="KW-0472">Membrane</keyword>
<evidence type="ECO:0000256" key="3">
    <source>
        <dbReference type="ARBA" id="ARBA00022692"/>
    </source>
</evidence>
<comment type="subcellular location">
    <subcellularLocation>
        <location evidence="1">Membrane</location>
        <topology evidence="1">Multi-pass membrane protein</topology>
    </subcellularLocation>
</comment>
<dbReference type="CDD" id="cd10432">
    <property type="entry name" value="BI-1-like_bacterial"/>
    <property type="match status" value="1"/>
</dbReference>
<dbReference type="AlphaFoldDB" id="A0A921IKS9"/>
<reference evidence="7" key="2">
    <citation type="submission" date="2021-09" db="EMBL/GenBank/DDBJ databases">
        <authorList>
            <person name="Gilroy R."/>
        </authorList>
    </citation>
    <scope>NUCLEOTIDE SEQUENCE</scope>
    <source>
        <strain evidence="7">ChiBcec21-2208</strain>
    </source>
</reference>
<dbReference type="Pfam" id="PF01027">
    <property type="entry name" value="Bax1-I"/>
    <property type="match status" value="1"/>
</dbReference>
<gene>
    <name evidence="7" type="ORF">K8V20_07980</name>
</gene>
<evidence type="ECO:0000256" key="1">
    <source>
        <dbReference type="ARBA" id="ARBA00004141"/>
    </source>
</evidence>
<organism evidence="7 8">
    <name type="scientific">Subdoligranulum variabile</name>
    <dbReference type="NCBI Taxonomy" id="214851"/>
    <lineage>
        <taxon>Bacteria</taxon>
        <taxon>Bacillati</taxon>
        <taxon>Bacillota</taxon>
        <taxon>Clostridia</taxon>
        <taxon>Eubacteriales</taxon>
        <taxon>Oscillospiraceae</taxon>
        <taxon>Subdoligranulum</taxon>
    </lineage>
</organism>
<dbReference type="EMBL" id="DYVE01000208">
    <property type="protein sequence ID" value="HJG28563.1"/>
    <property type="molecule type" value="Genomic_DNA"/>
</dbReference>
<evidence type="ECO:0000256" key="4">
    <source>
        <dbReference type="ARBA" id="ARBA00022989"/>
    </source>
</evidence>
<proteinExistence type="inferred from homology"/>
<feature type="transmembrane region" description="Helical" evidence="6">
    <location>
        <begin position="86"/>
        <end position="106"/>
    </location>
</feature>
<evidence type="ECO:0000256" key="2">
    <source>
        <dbReference type="ARBA" id="ARBA00010350"/>
    </source>
</evidence>
<reference evidence="7" key="1">
    <citation type="journal article" date="2021" name="PeerJ">
        <title>Extensive microbial diversity within the chicken gut microbiome revealed by metagenomics and culture.</title>
        <authorList>
            <person name="Gilroy R."/>
            <person name="Ravi A."/>
            <person name="Getino M."/>
            <person name="Pursley I."/>
            <person name="Horton D.L."/>
            <person name="Alikhan N.F."/>
            <person name="Baker D."/>
            <person name="Gharbi K."/>
            <person name="Hall N."/>
            <person name="Watson M."/>
            <person name="Adriaenssens E.M."/>
            <person name="Foster-Nyarko E."/>
            <person name="Jarju S."/>
            <person name="Secka A."/>
            <person name="Antonio M."/>
            <person name="Oren A."/>
            <person name="Chaudhuri R.R."/>
            <person name="La Ragione R."/>
            <person name="Hildebrand F."/>
            <person name="Pallen M.J."/>
        </authorList>
    </citation>
    <scope>NUCLEOTIDE SEQUENCE</scope>
    <source>
        <strain evidence="7">ChiBcec21-2208</strain>
    </source>
</reference>
<keyword evidence="3 6" id="KW-0812">Transmembrane</keyword>
<feature type="transmembrane region" description="Helical" evidence="6">
    <location>
        <begin position="28"/>
        <end position="50"/>
    </location>
</feature>
<dbReference type="PANTHER" id="PTHR23291:SF50">
    <property type="entry name" value="PROTEIN LIFEGUARD 4"/>
    <property type="match status" value="1"/>
</dbReference>
<evidence type="ECO:0000256" key="5">
    <source>
        <dbReference type="ARBA" id="ARBA00023136"/>
    </source>
</evidence>
<comment type="caution">
    <text evidence="7">The sequence shown here is derived from an EMBL/GenBank/DDBJ whole genome shotgun (WGS) entry which is preliminary data.</text>
</comment>
<dbReference type="Proteomes" id="UP000782880">
    <property type="component" value="Unassembled WGS sequence"/>
</dbReference>